<dbReference type="PANTHER" id="PTHR40064">
    <property type="entry name" value="MEMBRANE PROTEIN-RELATED"/>
    <property type="match status" value="1"/>
</dbReference>
<keyword evidence="9" id="KW-1185">Reference proteome</keyword>
<dbReference type="InterPro" id="IPR021062">
    <property type="entry name" value="ArAE_1_C"/>
</dbReference>
<keyword evidence="2" id="KW-1003">Cell membrane</keyword>
<evidence type="ECO:0000313" key="9">
    <source>
        <dbReference type="Proteomes" id="UP000450917"/>
    </source>
</evidence>
<evidence type="ECO:0000259" key="7">
    <source>
        <dbReference type="Pfam" id="PF11728"/>
    </source>
</evidence>
<keyword evidence="5 6" id="KW-0472">Membrane</keyword>
<dbReference type="GO" id="GO:0005886">
    <property type="term" value="C:plasma membrane"/>
    <property type="evidence" value="ECO:0007669"/>
    <property type="project" value="UniProtKB-SubCell"/>
</dbReference>
<feature type="transmembrane region" description="Helical" evidence="6">
    <location>
        <begin position="57"/>
        <end position="81"/>
    </location>
</feature>
<gene>
    <name evidence="8" type="ORF">GNP93_24965</name>
</gene>
<evidence type="ECO:0000313" key="8">
    <source>
        <dbReference type="EMBL" id="MUG73861.1"/>
    </source>
</evidence>
<comment type="subcellular location">
    <subcellularLocation>
        <location evidence="1">Cell membrane</location>
        <topology evidence="1">Multi-pass membrane protein</topology>
    </subcellularLocation>
</comment>
<dbReference type="InterPro" id="IPR038323">
    <property type="entry name" value="ArAE_1_C_sf"/>
</dbReference>
<dbReference type="RefSeq" id="WP_141336387.1">
    <property type="nucleotide sequence ID" value="NZ_JBDLZV010000001.1"/>
</dbReference>
<keyword evidence="4 6" id="KW-1133">Transmembrane helix</keyword>
<accession>A0A7X2ZGP8</accession>
<dbReference type="InterPro" id="IPR052984">
    <property type="entry name" value="UPF0421"/>
</dbReference>
<evidence type="ECO:0000256" key="3">
    <source>
        <dbReference type="ARBA" id="ARBA00022692"/>
    </source>
</evidence>
<dbReference type="InterPro" id="IPR010343">
    <property type="entry name" value="ArAE_1"/>
</dbReference>
<proteinExistence type="predicted"/>
<comment type="caution">
    <text evidence="8">The sequence shown here is derived from an EMBL/GenBank/DDBJ whole genome shotgun (WGS) entry which is preliminary data.</text>
</comment>
<reference evidence="8 9" key="1">
    <citation type="submission" date="2019-11" db="EMBL/GenBank/DDBJ databases">
        <title>Draft genome sequences of five Paenibacillus species of dairy origin.</title>
        <authorList>
            <person name="Olajide A.M."/>
            <person name="Chen S."/>
            <person name="Lapointe G."/>
        </authorList>
    </citation>
    <scope>NUCLEOTIDE SEQUENCE [LARGE SCALE GENOMIC DNA]</scope>
    <source>
        <strain evidence="8 9">2CS3</strain>
    </source>
</reference>
<feature type="domain" description="Putative aromatic acid exporter C-terminal" evidence="7">
    <location>
        <begin position="146"/>
        <end position="306"/>
    </location>
</feature>
<protein>
    <submittedName>
        <fullName evidence="8">Aromatic acid exporter family protein</fullName>
    </submittedName>
</protein>
<evidence type="ECO:0000256" key="5">
    <source>
        <dbReference type="ARBA" id="ARBA00023136"/>
    </source>
</evidence>
<evidence type="ECO:0000256" key="4">
    <source>
        <dbReference type="ARBA" id="ARBA00022989"/>
    </source>
</evidence>
<dbReference type="Gene3D" id="1.20.120.940">
    <property type="entry name" value="Putative aromatic acid exporter, C-terminal domain"/>
    <property type="match status" value="1"/>
</dbReference>
<sequence>MGIRVIKTALAVILSIYIAQYLGLSSPLSTGLLAIMGVEVTKKRGIALSLQRIAASVFALLFSVALFWTLGYQVWVIGLYVLTLYPLLSRLKLKDGIVSSSVVMFHVFAAKTVTLELIVNEVLLLVIGLGTATLINIVYMPKEHTQLVQYRKQVEELFSRIFIELSRHLRDNTYVWSGRELLEAEELLHKAVDAARRQSDNRLIFEGAEWTVYFYMRERQLEAIGRMTEHVARVYQTLPHGELLATVFETLSEDVLMPHYTGRTERHLFELEQSFKGMALPLTREEFEIRAALLQLVEELKVYLNVAKKEKRPVGV</sequence>
<dbReference type="AlphaFoldDB" id="A0A7X2ZGP8"/>
<keyword evidence="3 6" id="KW-0812">Transmembrane</keyword>
<name>A0A7X2ZGP8_9BACL</name>
<organism evidence="8 9">
    <name type="scientific">Paenibacillus validus</name>
    <dbReference type="NCBI Taxonomy" id="44253"/>
    <lineage>
        <taxon>Bacteria</taxon>
        <taxon>Bacillati</taxon>
        <taxon>Bacillota</taxon>
        <taxon>Bacilli</taxon>
        <taxon>Bacillales</taxon>
        <taxon>Paenibacillaceae</taxon>
        <taxon>Paenibacillus</taxon>
    </lineage>
</organism>
<dbReference type="Proteomes" id="UP000450917">
    <property type="component" value="Unassembled WGS sequence"/>
</dbReference>
<evidence type="ECO:0000256" key="2">
    <source>
        <dbReference type="ARBA" id="ARBA00022475"/>
    </source>
</evidence>
<feature type="transmembrane region" description="Helical" evidence="6">
    <location>
        <begin position="12"/>
        <end position="37"/>
    </location>
</feature>
<dbReference type="PANTHER" id="PTHR40064:SF1">
    <property type="entry name" value="MEMBRANE PROTEIN"/>
    <property type="match status" value="1"/>
</dbReference>
<evidence type="ECO:0000256" key="6">
    <source>
        <dbReference type="SAM" id="Phobius"/>
    </source>
</evidence>
<dbReference type="Pfam" id="PF06081">
    <property type="entry name" value="ArAE_1"/>
    <property type="match status" value="1"/>
</dbReference>
<evidence type="ECO:0000256" key="1">
    <source>
        <dbReference type="ARBA" id="ARBA00004651"/>
    </source>
</evidence>
<dbReference type="Pfam" id="PF11728">
    <property type="entry name" value="ArAE_1_C"/>
    <property type="match status" value="1"/>
</dbReference>
<feature type="transmembrane region" description="Helical" evidence="6">
    <location>
        <begin position="122"/>
        <end position="141"/>
    </location>
</feature>
<dbReference type="EMBL" id="WNZX01000034">
    <property type="protein sequence ID" value="MUG73861.1"/>
    <property type="molecule type" value="Genomic_DNA"/>
</dbReference>